<evidence type="ECO:0000313" key="2">
    <source>
        <dbReference type="Proteomes" id="UP001165121"/>
    </source>
</evidence>
<sequence length="157" mass="17868">MSSISDFGASLPKKFKTSSMCDILAIDIKSLFRMVVLGPSFSGKKSLCMFILKHSPHVFAHLTIIVRNPHEGLYEYLRDKMDRLTTFADPDAPPSADQVRHTPISSNKPELVIIDGFSNDKLLQKYLFSHYVTRDRHLKLSTIFLSHSYYATDTMIL</sequence>
<accession>A0A9W6U975</accession>
<name>A0A9W6U975_9STRA</name>
<comment type="caution">
    <text evidence="1">The sequence shown here is derived from an EMBL/GenBank/DDBJ whole genome shotgun (WGS) entry which is preliminary data.</text>
</comment>
<dbReference type="OrthoDB" id="103805at2759"/>
<evidence type="ECO:0000313" key="1">
    <source>
        <dbReference type="EMBL" id="GMF31479.1"/>
    </source>
</evidence>
<keyword evidence="2" id="KW-1185">Reference proteome</keyword>
<organism evidence="1 2">
    <name type="scientific">Phytophthora fragariaefolia</name>
    <dbReference type="NCBI Taxonomy" id="1490495"/>
    <lineage>
        <taxon>Eukaryota</taxon>
        <taxon>Sar</taxon>
        <taxon>Stramenopiles</taxon>
        <taxon>Oomycota</taxon>
        <taxon>Peronosporomycetes</taxon>
        <taxon>Peronosporales</taxon>
        <taxon>Peronosporaceae</taxon>
        <taxon>Phytophthora</taxon>
    </lineage>
</organism>
<dbReference type="EMBL" id="BSXT01000633">
    <property type="protein sequence ID" value="GMF31479.1"/>
    <property type="molecule type" value="Genomic_DNA"/>
</dbReference>
<gene>
    <name evidence="1" type="ORF">Pfra01_000724000</name>
</gene>
<dbReference type="AlphaFoldDB" id="A0A9W6U975"/>
<protein>
    <submittedName>
        <fullName evidence="1">Unnamed protein product</fullName>
    </submittedName>
</protein>
<dbReference type="Proteomes" id="UP001165121">
    <property type="component" value="Unassembled WGS sequence"/>
</dbReference>
<reference evidence="1" key="1">
    <citation type="submission" date="2023-04" db="EMBL/GenBank/DDBJ databases">
        <title>Phytophthora fragariaefolia NBRC 109709.</title>
        <authorList>
            <person name="Ichikawa N."/>
            <person name="Sato H."/>
            <person name="Tonouchi N."/>
        </authorList>
    </citation>
    <scope>NUCLEOTIDE SEQUENCE</scope>
    <source>
        <strain evidence="1">NBRC 109709</strain>
    </source>
</reference>
<proteinExistence type="predicted"/>